<dbReference type="Proteomes" id="UP000694563">
    <property type="component" value="Chromosome W"/>
</dbReference>
<sequence>PAAKPPSVAMVPFPGACASLPSKGCWLLEFPLAGSHLCCHTGGAELTKSCFQALQMELGLLGRSCWQILSTA</sequence>
<dbReference type="AlphaFoldDB" id="A0A8C3UTV3"/>
<dbReference type="Ensembl" id="ENSCUST00005021175.1">
    <property type="protein sequence ID" value="ENSCUSP00005020422.1"/>
    <property type="gene ID" value="ENSCUSG00005013038.1"/>
</dbReference>
<protein>
    <submittedName>
        <fullName evidence="1">Uncharacterized protein</fullName>
    </submittedName>
</protein>
<accession>A0A8C3UTV3</accession>
<organism evidence="1 2">
    <name type="scientific">Catharus ustulatus</name>
    <name type="common">Russet-backed thrush</name>
    <name type="synonym">Hylocichla ustulatus</name>
    <dbReference type="NCBI Taxonomy" id="91951"/>
    <lineage>
        <taxon>Eukaryota</taxon>
        <taxon>Metazoa</taxon>
        <taxon>Chordata</taxon>
        <taxon>Craniata</taxon>
        <taxon>Vertebrata</taxon>
        <taxon>Euteleostomi</taxon>
        <taxon>Archelosauria</taxon>
        <taxon>Archosauria</taxon>
        <taxon>Dinosauria</taxon>
        <taxon>Saurischia</taxon>
        <taxon>Theropoda</taxon>
        <taxon>Coelurosauria</taxon>
        <taxon>Aves</taxon>
        <taxon>Neognathae</taxon>
        <taxon>Neoaves</taxon>
        <taxon>Telluraves</taxon>
        <taxon>Australaves</taxon>
        <taxon>Passeriformes</taxon>
        <taxon>Turdidae</taxon>
        <taxon>Catharus</taxon>
    </lineage>
</organism>
<evidence type="ECO:0000313" key="2">
    <source>
        <dbReference type="Proteomes" id="UP000694563"/>
    </source>
</evidence>
<name>A0A8C3UTV3_CATUS</name>
<reference evidence="1" key="3">
    <citation type="submission" date="2025-09" db="UniProtKB">
        <authorList>
            <consortium name="Ensembl"/>
        </authorList>
    </citation>
    <scope>IDENTIFICATION</scope>
</reference>
<proteinExistence type="predicted"/>
<reference evidence="1" key="1">
    <citation type="submission" date="2020-10" db="EMBL/GenBank/DDBJ databases">
        <title>Catharus ustulatus (Swainson's thrush) genome, bCatUst1, primary haplotype v2.</title>
        <authorList>
            <person name="Delmore K."/>
            <person name="Vafadar M."/>
            <person name="Formenti G."/>
            <person name="Chow W."/>
            <person name="Pelan S."/>
            <person name="Howe K."/>
            <person name="Rhie A."/>
            <person name="Mountcastle J."/>
            <person name="Haase B."/>
            <person name="Fedrigo O."/>
            <person name="Jarvis E.D."/>
        </authorList>
    </citation>
    <scope>NUCLEOTIDE SEQUENCE [LARGE SCALE GENOMIC DNA]</scope>
</reference>
<keyword evidence="2" id="KW-1185">Reference proteome</keyword>
<reference evidence="1" key="2">
    <citation type="submission" date="2025-08" db="UniProtKB">
        <authorList>
            <consortium name="Ensembl"/>
        </authorList>
    </citation>
    <scope>IDENTIFICATION</scope>
</reference>
<evidence type="ECO:0000313" key="1">
    <source>
        <dbReference type="Ensembl" id="ENSCUSP00005020422.1"/>
    </source>
</evidence>